<evidence type="ECO:0000313" key="7">
    <source>
        <dbReference type="Proteomes" id="UP000800094"/>
    </source>
</evidence>
<dbReference type="EMBL" id="ML987198">
    <property type="protein sequence ID" value="KAF2246939.1"/>
    <property type="molecule type" value="Genomic_DNA"/>
</dbReference>
<dbReference type="OrthoDB" id="2830640at2759"/>
<protein>
    <recommendedName>
        <fullName evidence="8">Cora-domain-containing protein</fullName>
    </recommendedName>
</protein>
<dbReference type="Gene3D" id="1.20.58.340">
    <property type="entry name" value="Magnesium transport protein CorA, transmembrane region"/>
    <property type="match status" value="1"/>
</dbReference>
<dbReference type="SUPFAM" id="SSF144083">
    <property type="entry name" value="Magnesium transport protein CorA, transmembrane region"/>
    <property type="match status" value="1"/>
</dbReference>
<proteinExistence type="predicted"/>
<reference evidence="6" key="1">
    <citation type="journal article" date="2020" name="Stud. Mycol.">
        <title>101 Dothideomycetes genomes: a test case for predicting lifestyles and emergence of pathogens.</title>
        <authorList>
            <person name="Haridas S."/>
            <person name="Albert R."/>
            <person name="Binder M."/>
            <person name="Bloem J."/>
            <person name="Labutti K."/>
            <person name="Salamov A."/>
            <person name="Andreopoulos B."/>
            <person name="Baker S."/>
            <person name="Barry K."/>
            <person name="Bills G."/>
            <person name="Bluhm B."/>
            <person name="Cannon C."/>
            <person name="Castanera R."/>
            <person name="Culley D."/>
            <person name="Daum C."/>
            <person name="Ezra D."/>
            <person name="Gonzalez J."/>
            <person name="Henrissat B."/>
            <person name="Kuo A."/>
            <person name="Liang C."/>
            <person name="Lipzen A."/>
            <person name="Lutzoni F."/>
            <person name="Magnuson J."/>
            <person name="Mondo S."/>
            <person name="Nolan M."/>
            <person name="Ohm R."/>
            <person name="Pangilinan J."/>
            <person name="Park H.-J."/>
            <person name="Ramirez L."/>
            <person name="Alfaro M."/>
            <person name="Sun H."/>
            <person name="Tritt A."/>
            <person name="Yoshinaga Y."/>
            <person name="Zwiers L.-H."/>
            <person name="Turgeon B."/>
            <person name="Goodwin S."/>
            <person name="Spatafora J."/>
            <person name="Crous P."/>
            <person name="Grigoriev I."/>
        </authorList>
    </citation>
    <scope>NUCLEOTIDE SEQUENCE</scope>
    <source>
        <strain evidence="6">CBS 122368</strain>
    </source>
</reference>
<dbReference type="RefSeq" id="XP_033681943.1">
    <property type="nucleotide sequence ID" value="XM_033825977.1"/>
</dbReference>
<dbReference type="Proteomes" id="UP000800094">
    <property type="component" value="Unassembled WGS sequence"/>
</dbReference>
<evidence type="ECO:0000256" key="1">
    <source>
        <dbReference type="ARBA" id="ARBA00004141"/>
    </source>
</evidence>
<evidence type="ECO:0008006" key="8">
    <source>
        <dbReference type="Google" id="ProtNLM"/>
    </source>
</evidence>
<feature type="transmembrane region" description="Helical" evidence="5">
    <location>
        <begin position="436"/>
        <end position="457"/>
    </location>
</feature>
<keyword evidence="7" id="KW-1185">Reference proteome</keyword>
<keyword evidence="2 5" id="KW-0812">Transmembrane</keyword>
<evidence type="ECO:0000256" key="4">
    <source>
        <dbReference type="ARBA" id="ARBA00023136"/>
    </source>
</evidence>
<keyword evidence="4 5" id="KW-0472">Membrane</keyword>
<dbReference type="GeneID" id="54579307"/>
<keyword evidence="3 5" id="KW-1133">Transmembrane helix</keyword>
<gene>
    <name evidence="6" type="ORF">BU26DRAFT_488362</name>
</gene>
<dbReference type="InterPro" id="IPR045863">
    <property type="entry name" value="CorA_TM1_TM2"/>
</dbReference>
<dbReference type="GO" id="GO:0016020">
    <property type="term" value="C:membrane"/>
    <property type="evidence" value="ECO:0007669"/>
    <property type="project" value="UniProtKB-SubCell"/>
</dbReference>
<comment type="subcellular location">
    <subcellularLocation>
        <location evidence="1">Membrane</location>
        <topology evidence="1">Multi-pass membrane protein</topology>
    </subcellularLocation>
</comment>
<name>A0A6A6I9N9_9PLEO</name>
<feature type="transmembrane region" description="Helical" evidence="5">
    <location>
        <begin position="408"/>
        <end position="430"/>
    </location>
</feature>
<evidence type="ECO:0000313" key="6">
    <source>
        <dbReference type="EMBL" id="KAF2246939.1"/>
    </source>
</evidence>
<evidence type="ECO:0000256" key="2">
    <source>
        <dbReference type="ARBA" id="ARBA00022692"/>
    </source>
</evidence>
<dbReference type="AlphaFoldDB" id="A0A6A6I9N9"/>
<evidence type="ECO:0000256" key="3">
    <source>
        <dbReference type="ARBA" id="ARBA00022989"/>
    </source>
</evidence>
<evidence type="ECO:0000256" key="5">
    <source>
        <dbReference type="SAM" id="Phobius"/>
    </source>
</evidence>
<organism evidence="6 7">
    <name type="scientific">Trematosphaeria pertusa</name>
    <dbReference type="NCBI Taxonomy" id="390896"/>
    <lineage>
        <taxon>Eukaryota</taxon>
        <taxon>Fungi</taxon>
        <taxon>Dikarya</taxon>
        <taxon>Ascomycota</taxon>
        <taxon>Pezizomycotina</taxon>
        <taxon>Dothideomycetes</taxon>
        <taxon>Pleosporomycetidae</taxon>
        <taxon>Pleosporales</taxon>
        <taxon>Massarineae</taxon>
        <taxon>Trematosphaeriaceae</taxon>
        <taxon>Trematosphaeria</taxon>
    </lineage>
</organism>
<accession>A0A6A6I9N9</accession>
<sequence>MATAPRQSSIISSGQWRNNKTPLISRASEVLRGYPRASCSFIGSIHDARRASGLLDNQHNFAQETSVEVYEATRTERMRQFALDEASGIEYLRKIRQDRTPSDPVLRILFCQLEEAKGGTSFNYRVSLSSNFAKQLLKTFDITPQFTGALLGEPDYWAPGDFASLDEQGNIQRLEFCCQQPRWAIHRKGAPWCIYMAHSFSSNCTTYILVCDAQQTRFDIVKERLSDILNADRKTWTALSDSIDPFFLHLLITHEVFLDAVPSITKLRHQLYDSLDRVDRYAETAAGGRKRSELEELTIQLHVVSQETDRMSANVEMSSMIVQRLLRAHERYRGNVDEVGKRDSVVKTDDALRYLAESIESQKRWLNSYKSRKDIAMNLVFNLVTQQDSATGTTIAREAKADGSAMRVIATMTMVFLPGTFMSSVFGMAMLDNARWWLYVALTIPLTLLVISIWLIWQKSERLSQLARRLTRKLHKEGKDCVV</sequence>